<evidence type="ECO:0000256" key="5">
    <source>
        <dbReference type="ARBA" id="ARBA00022694"/>
    </source>
</evidence>
<evidence type="ECO:0000256" key="9">
    <source>
        <dbReference type="ARBA" id="ARBA00049563"/>
    </source>
</evidence>
<keyword evidence="4 10" id="KW-0808">Transferase</keyword>
<evidence type="ECO:0000256" key="13">
    <source>
        <dbReference type="RuleBase" id="RU003785"/>
    </source>
</evidence>
<dbReference type="OrthoDB" id="9776390at2"/>
<dbReference type="GO" id="GO:0052381">
    <property type="term" value="F:tRNA dimethylallyltransferase activity"/>
    <property type="evidence" value="ECO:0007669"/>
    <property type="project" value="UniProtKB-UniRule"/>
</dbReference>
<dbReference type="EMBL" id="PVWK01000098">
    <property type="protein sequence ID" value="PSB26967.1"/>
    <property type="molecule type" value="Genomic_DNA"/>
</dbReference>
<dbReference type="PANTHER" id="PTHR11088">
    <property type="entry name" value="TRNA DIMETHYLALLYLTRANSFERASE"/>
    <property type="match status" value="1"/>
</dbReference>
<comment type="cofactor">
    <cofactor evidence="1 10">
        <name>Mg(2+)</name>
        <dbReference type="ChEBI" id="CHEBI:18420"/>
    </cofactor>
</comment>
<dbReference type="EC" id="2.5.1.75" evidence="10"/>
<evidence type="ECO:0000256" key="3">
    <source>
        <dbReference type="ARBA" id="ARBA00005842"/>
    </source>
</evidence>
<evidence type="ECO:0000256" key="11">
    <source>
        <dbReference type="RuleBase" id="RU003783"/>
    </source>
</evidence>
<protein>
    <recommendedName>
        <fullName evidence="10">tRNA dimethylallyltransferase</fullName>
        <ecNumber evidence="10">2.5.1.75</ecNumber>
    </recommendedName>
    <alternativeName>
        <fullName evidence="10">Dimethylallyl diphosphate:tRNA dimethylallyltransferase</fullName>
        <shortName evidence="10">DMAPP:tRNA dimethylallyltransferase</shortName>
        <shortName evidence="10">DMATase</shortName>
    </alternativeName>
    <alternativeName>
        <fullName evidence="10">Isopentenyl-diphosphate:tRNA isopentenyltransferase</fullName>
        <shortName evidence="10">IPP transferase</shortName>
        <shortName evidence="10">IPPT</shortName>
        <shortName evidence="10">IPTase</shortName>
    </alternativeName>
</protein>
<keyword evidence="6 10" id="KW-0547">Nucleotide-binding</keyword>
<keyword evidence="15" id="KW-1185">Reference proteome</keyword>
<gene>
    <name evidence="10 14" type="primary">miaA</name>
    <name evidence="14" type="ORF">C7B82_17565</name>
</gene>
<accession>A0A2T1E2K8</accession>
<comment type="similarity">
    <text evidence="3 10 13">Belongs to the IPP transferase family.</text>
</comment>
<evidence type="ECO:0000256" key="4">
    <source>
        <dbReference type="ARBA" id="ARBA00022679"/>
    </source>
</evidence>
<comment type="caution">
    <text evidence="10">Lacks conserved residue(s) required for the propagation of feature annotation.</text>
</comment>
<dbReference type="Gene3D" id="3.40.50.300">
    <property type="entry name" value="P-loop containing nucleotide triphosphate hydrolases"/>
    <property type="match status" value="1"/>
</dbReference>
<feature type="binding site" evidence="10">
    <location>
        <begin position="33"/>
        <end position="38"/>
    </location>
    <ligand>
        <name>substrate</name>
    </ligand>
</feature>
<evidence type="ECO:0000256" key="1">
    <source>
        <dbReference type="ARBA" id="ARBA00001946"/>
    </source>
</evidence>
<feature type="site" description="Interaction with substrate tRNA" evidence="10">
    <location>
        <position position="199"/>
    </location>
</feature>
<keyword evidence="8 10" id="KW-0460">Magnesium</keyword>
<dbReference type="HAMAP" id="MF_00185">
    <property type="entry name" value="IPP_trans"/>
    <property type="match status" value="1"/>
</dbReference>
<dbReference type="InterPro" id="IPR027417">
    <property type="entry name" value="P-loop_NTPase"/>
</dbReference>
<feature type="region of interest" description="Interaction with substrate tRNA" evidence="10">
    <location>
        <begin position="56"/>
        <end position="59"/>
    </location>
</feature>
<comment type="caution">
    <text evidence="14">The sequence shown here is derived from an EMBL/GenBank/DDBJ whole genome shotgun (WGS) entry which is preliminary data.</text>
</comment>
<reference evidence="15" key="1">
    <citation type="submission" date="2018-02" db="EMBL/GenBank/DDBJ databases">
        <authorList>
            <person name="Moore K."/>
            <person name="Momper L."/>
        </authorList>
    </citation>
    <scope>NUCLEOTIDE SEQUENCE [LARGE SCALE GENOMIC DNA]</scope>
    <source>
        <strain evidence="15">ULC18</strain>
    </source>
</reference>
<evidence type="ECO:0000313" key="15">
    <source>
        <dbReference type="Proteomes" id="UP000239576"/>
    </source>
</evidence>
<keyword evidence="7 10" id="KW-0067">ATP-binding</keyword>
<sequence length="378" mass="41727">MDQPLLAVLSTTLNNLTENNTFVPFLIVICGATATGKSGLAIALAQRLHSAILSADSRQVYREFNVGTAKPSIAEQQQVTHYLIDICDPTETLTVAEYQQQAQGLIWGVGCGVWGVRGAEGAEGVGEAEGRRQRAGGRRQKAGVRINSKLFGAAARSATQNSAPTPYPPPLLVGGTGLYIRSIVRGLIIPRVPPQLDLRSQLQTLGQSQLYAFLQQVDPDGAAKIHPNDQVRTLRSLEVFYVTGRPISALQGEQPPIYPILQIGLDCQSVEQSDRRIEQRTEQMVAAGFVDEVEYLCQKYTAELPLLNTLGYAEFKQHVAGAMTLAEAKALTVLHTRQFAKRQRTWFRADPAIEWFDADRPDLLEQVWQRVQKFLAHR</sequence>
<name>A0A2T1E2K8_9CYAN</name>
<dbReference type="PANTHER" id="PTHR11088:SF60">
    <property type="entry name" value="TRNA DIMETHYLALLYLTRANSFERASE"/>
    <property type="match status" value="1"/>
</dbReference>
<reference evidence="14 15" key="2">
    <citation type="submission" date="2018-03" db="EMBL/GenBank/DDBJ databases">
        <title>The ancient ancestry and fast evolution of plastids.</title>
        <authorList>
            <person name="Moore K.R."/>
            <person name="Magnabosco C."/>
            <person name="Momper L."/>
            <person name="Gold D.A."/>
            <person name="Bosak T."/>
            <person name="Fournier G.P."/>
        </authorList>
    </citation>
    <scope>NUCLEOTIDE SEQUENCE [LARGE SCALE GENOMIC DNA]</scope>
    <source>
        <strain evidence="14 15">ULC18</strain>
    </source>
</reference>
<dbReference type="NCBIfam" id="TIGR00174">
    <property type="entry name" value="miaA"/>
    <property type="match status" value="1"/>
</dbReference>
<comment type="catalytic activity">
    <reaction evidence="9 10 11">
        <text>adenosine(37) in tRNA + dimethylallyl diphosphate = N(6)-dimethylallyladenosine(37) in tRNA + diphosphate</text>
        <dbReference type="Rhea" id="RHEA:26482"/>
        <dbReference type="Rhea" id="RHEA-COMP:10162"/>
        <dbReference type="Rhea" id="RHEA-COMP:10375"/>
        <dbReference type="ChEBI" id="CHEBI:33019"/>
        <dbReference type="ChEBI" id="CHEBI:57623"/>
        <dbReference type="ChEBI" id="CHEBI:74411"/>
        <dbReference type="ChEBI" id="CHEBI:74415"/>
        <dbReference type="EC" id="2.5.1.75"/>
    </reaction>
</comment>
<keyword evidence="5 10" id="KW-0819">tRNA processing</keyword>
<dbReference type="Gene3D" id="1.10.20.140">
    <property type="match status" value="1"/>
</dbReference>
<evidence type="ECO:0000256" key="2">
    <source>
        <dbReference type="ARBA" id="ARBA00003213"/>
    </source>
</evidence>
<dbReference type="SUPFAM" id="SSF52540">
    <property type="entry name" value="P-loop containing nucleoside triphosphate hydrolases"/>
    <property type="match status" value="2"/>
</dbReference>
<feature type="site" description="Interaction with substrate tRNA" evidence="10">
    <location>
        <position position="176"/>
    </location>
</feature>
<evidence type="ECO:0000256" key="12">
    <source>
        <dbReference type="RuleBase" id="RU003784"/>
    </source>
</evidence>
<comment type="function">
    <text evidence="2 10 12">Catalyzes the transfer of a dimethylallyl group onto the adenine at position 37 in tRNAs that read codons beginning with uridine, leading to the formation of N6-(dimethylallyl)adenosine (i(6)A).</text>
</comment>
<dbReference type="InterPro" id="IPR018022">
    <property type="entry name" value="IPT"/>
</dbReference>
<dbReference type="InterPro" id="IPR039657">
    <property type="entry name" value="Dimethylallyltransferase"/>
</dbReference>
<evidence type="ECO:0000256" key="10">
    <source>
        <dbReference type="HAMAP-Rule" id="MF_00185"/>
    </source>
</evidence>
<dbReference type="GO" id="GO:0005524">
    <property type="term" value="F:ATP binding"/>
    <property type="evidence" value="ECO:0007669"/>
    <property type="project" value="UniProtKB-UniRule"/>
</dbReference>
<dbReference type="Pfam" id="PF01715">
    <property type="entry name" value="IPPT"/>
    <property type="match status" value="2"/>
</dbReference>
<dbReference type="GO" id="GO:0006400">
    <property type="term" value="P:tRNA modification"/>
    <property type="evidence" value="ECO:0007669"/>
    <property type="project" value="TreeGrafter"/>
</dbReference>
<feature type="binding site" evidence="10">
    <location>
        <begin position="31"/>
        <end position="38"/>
    </location>
    <ligand>
        <name>ATP</name>
        <dbReference type="ChEBI" id="CHEBI:30616"/>
    </ligand>
</feature>
<proteinExistence type="inferred from homology"/>
<evidence type="ECO:0000256" key="7">
    <source>
        <dbReference type="ARBA" id="ARBA00022840"/>
    </source>
</evidence>
<dbReference type="Proteomes" id="UP000239576">
    <property type="component" value="Unassembled WGS sequence"/>
</dbReference>
<organism evidence="14 15">
    <name type="scientific">Stenomitos frigidus ULC18</name>
    <dbReference type="NCBI Taxonomy" id="2107698"/>
    <lineage>
        <taxon>Bacteria</taxon>
        <taxon>Bacillati</taxon>
        <taxon>Cyanobacteriota</taxon>
        <taxon>Cyanophyceae</taxon>
        <taxon>Leptolyngbyales</taxon>
        <taxon>Leptolyngbyaceae</taxon>
        <taxon>Stenomitos</taxon>
    </lineage>
</organism>
<evidence type="ECO:0000256" key="6">
    <source>
        <dbReference type="ARBA" id="ARBA00022741"/>
    </source>
</evidence>
<dbReference type="AlphaFoldDB" id="A0A2T1E2K8"/>
<evidence type="ECO:0000313" key="14">
    <source>
        <dbReference type="EMBL" id="PSB26967.1"/>
    </source>
</evidence>
<comment type="subunit">
    <text evidence="10">Monomer.</text>
</comment>
<evidence type="ECO:0000256" key="8">
    <source>
        <dbReference type="ARBA" id="ARBA00022842"/>
    </source>
</evidence>